<dbReference type="GO" id="GO:0032259">
    <property type="term" value="P:methylation"/>
    <property type="evidence" value="ECO:0007669"/>
    <property type="project" value="UniProtKB-KW"/>
</dbReference>
<feature type="transmembrane region" description="Helical" evidence="5">
    <location>
        <begin position="135"/>
        <end position="158"/>
    </location>
</feature>
<evidence type="ECO:0000256" key="3">
    <source>
        <dbReference type="ARBA" id="ARBA00022989"/>
    </source>
</evidence>
<dbReference type="GO" id="GO:0005789">
    <property type="term" value="C:endoplasmic reticulum membrane"/>
    <property type="evidence" value="ECO:0007669"/>
    <property type="project" value="UniProtKB-SubCell"/>
</dbReference>
<proteinExistence type="inferred from homology"/>
<evidence type="ECO:0000313" key="6">
    <source>
        <dbReference type="EMBL" id="KAK2593044.1"/>
    </source>
</evidence>
<dbReference type="AlphaFoldDB" id="A0AAJ0CJZ7"/>
<evidence type="ECO:0000256" key="4">
    <source>
        <dbReference type="ARBA" id="ARBA00023136"/>
    </source>
</evidence>
<comment type="similarity">
    <text evidence="5">Belongs to the class VI-like SAM-binding methyltransferase superfamily. Isoprenylcysteine carboxyl methyltransferase family.</text>
</comment>
<name>A0AAJ0CJZ7_9HYPO</name>
<dbReference type="Gene3D" id="1.20.120.1630">
    <property type="match status" value="1"/>
</dbReference>
<evidence type="ECO:0000256" key="2">
    <source>
        <dbReference type="ARBA" id="ARBA00022692"/>
    </source>
</evidence>
<protein>
    <recommendedName>
        <fullName evidence="5">Protein-S-isoprenylcysteine O-methyltransferase</fullName>
        <ecNumber evidence="5">2.1.1.100</ecNumber>
    </recommendedName>
</protein>
<dbReference type="EMBL" id="JASWJB010000231">
    <property type="protein sequence ID" value="KAK2593044.1"/>
    <property type="molecule type" value="Genomic_DNA"/>
</dbReference>
<evidence type="ECO:0000256" key="5">
    <source>
        <dbReference type="RuleBase" id="RU362022"/>
    </source>
</evidence>
<keyword evidence="5" id="KW-0256">Endoplasmic reticulum</keyword>
<keyword evidence="3 5" id="KW-1133">Transmembrane helix</keyword>
<feature type="transmembrane region" description="Helical" evidence="5">
    <location>
        <begin position="179"/>
        <end position="198"/>
    </location>
</feature>
<gene>
    <name evidence="6" type="ORF">QQS21_009252</name>
</gene>
<dbReference type="EC" id="2.1.1.100" evidence="5"/>
<keyword evidence="2 5" id="KW-0812">Transmembrane</keyword>
<sequence>MVSFSAASFALANTLAGYLASRSVTPPNPNAGANHDWGHDSIRLLTQPGFITVCRLLAFGVPLHHAIICLTLGDRGAAAANRLDPRLITWSRLSSLCLASVIGLGAPLRLAAYGSLGSRFTFGLAPPNELNTSGIYHYIQHPSYTGMLLVGIPYVILYGRWDGPLAYRIPQGILNVLKGWGAMGFAAFFALFAVALSLRVSEEEAMLKEVFGMKWVEWNKVTKRFIPGIF</sequence>
<accession>A0AAJ0CJZ7</accession>
<comment type="caution">
    <text evidence="6">The sequence shown here is derived from an EMBL/GenBank/DDBJ whole genome shotgun (WGS) entry which is preliminary data.</text>
</comment>
<comment type="subcellular location">
    <subcellularLocation>
        <location evidence="5">Endoplasmic reticulum membrane</location>
        <topology evidence="5">Multi-pass membrane protein</topology>
    </subcellularLocation>
    <subcellularLocation>
        <location evidence="1">Membrane</location>
        <topology evidence="1">Multi-pass membrane protein</topology>
    </subcellularLocation>
</comment>
<keyword evidence="5" id="KW-0949">S-adenosyl-L-methionine</keyword>
<organism evidence="6 7">
    <name type="scientific">Conoideocrella luteorostrata</name>
    <dbReference type="NCBI Taxonomy" id="1105319"/>
    <lineage>
        <taxon>Eukaryota</taxon>
        <taxon>Fungi</taxon>
        <taxon>Dikarya</taxon>
        <taxon>Ascomycota</taxon>
        <taxon>Pezizomycotina</taxon>
        <taxon>Sordariomycetes</taxon>
        <taxon>Hypocreomycetidae</taxon>
        <taxon>Hypocreales</taxon>
        <taxon>Clavicipitaceae</taxon>
        <taxon>Conoideocrella</taxon>
    </lineage>
</organism>
<comment type="catalytic activity">
    <reaction evidence="5">
        <text>[protein]-C-terminal S-[(2E,6E)-farnesyl]-L-cysteine + S-adenosyl-L-methionine = [protein]-C-terminal S-[(2E,6E)-farnesyl]-L-cysteine methyl ester + S-adenosyl-L-homocysteine</text>
        <dbReference type="Rhea" id="RHEA:21672"/>
        <dbReference type="Rhea" id="RHEA-COMP:12125"/>
        <dbReference type="Rhea" id="RHEA-COMP:12126"/>
        <dbReference type="ChEBI" id="CHEBI:57856"/>
        <dbReference type="ChEBI" id="CHEBI:59789"/>
        <dbReference type="ChEBI" id="CHEBI:90510"/>
        <dbReference type="ChEBI" id="CHEBI:90511"/>
        <dbReference type="EC" id="2.1.1.100"/>
    </reaction>
</comment>
<dbReference type="Proteomes" id="UP001251528">
    <property type="component" value="Unassembled WGS sequence"/>
</dbReference>
<keyword evidence="4 5" id="KW-0472">Membrane</keyword>
<evidence type="ECO:0000313" key="7">
    <source>
        <dbReference type="Proteomes" id="UP001251528"/>
    </source>
</evidence>
<feature type="transmembrane region" description="Helical" evidence="5">
    <location>
        <begin position="50"/>
        <end position="72"/>
    </location>
</feature>
<dbReference type="GO" id="GO:0004671">
    <property type="term" value="F:protein C-terminal S-isoprenylcysteine carboxyl O-methyltransferase activity"/>
    <property type="evidence" value="ECO:0007669"/>
    <property type="project" value="UniProtKB-EC"/>
</dbReference>
<dbReference type="Pfam" id="PF04140">
    <property type="entry name" value="ICMT"/>
    <property type="match status" value="1"/>
</dbReference>
<dbReference type="InterPro" id="IPR007269">
    <property type="entry name" value="ICMT_MeTrfase"/>
</dbReference>
<keyword evidence="5" id="KW-0808">Transferase</keyword>
<dbReference type="PANTHER" id="PTHR12714:SF9">
    <property type="entry name" value="PROTEIN-S-ISOPRENYLCYSTEINE O-METHYLTRANSFERASE"/>
    <property type="match status" value="1"/>
</dbReference>
<reference evidence="6" key="1">
    <citation type="submission" date="2023-06" db="EMBL/GenBank/DDBJ databases">
        <title>Conoideocrella luteorostrata (Hypocreales: Clavicipitaceae), a potential biocontrol fungus for elongate hemlock scale in United States Christmas tree production areas.</title>
        <authorList>
            <person name="Barrett H."/>
            <person name="Lovett B."/>
            <person name="Macias A.M."/>
            <person name="Stajich J.E."/>
            <person name="Kasson M.T."/>
        </authorList>
    </citation>
    <scope>NUCLEOTIDE SEQUENCE</scope>
    <source>
        <strain evidence="6">ARSEF 14590</strain>
    </source>
</reference>
<keyword evidence="7" id="KW-1185">Reference proteome</keyword>
<feature type="transmembrane region" description="Helical" evidence="5">
    <location>
        <begin position="93"/>
        <end position="115"/>
    </location>
</feature>
<evidence type="ECO:0000256" key="1">
    <source>
        <dbReference type="ARBA" id="ARBA00004141"/>
    </source>
</evidence>
<keyword evidence="5" id="KW-0489">Methyltransferase</keyword>
<dbReference type="PANTHER" id="PTHR12714">
    <property type="entry name" value="PROTEIN-S ISOPRENYLCYSTEINE O-METHYLTRANSFERASE"/>
    <property type="match status" value="1"/>
</dbReference>